<accession>A0A518CJP4</accession>
<dbReference type="RefSeq" id="WP_144994045.1">
    <property type="nucleotide sequence ID" value="NZ_CP036281.1"/>
</dbReference>
<dbReference type="AlphaFoldDB" id="A0A518CJP4"/>
<protein>
    <recommendedName>
        <fullName evidence="4">Glycosyltransferase RgtA/B/C/D-like domain-containing protein</fullName>
    </recommendedName>
</protein>
<feature type="transmembrane region" description="Helical" evidence="1">
    <location>
        <begin position="290"/>
        <end position="308"/>
    </location>
</feature>
<feature type="transmembrane region" description="Helical" evidence="1">
    <location>
        <begin position="194"/>
        <end position="214"/>
    </location>
</feature>
<keyword evidence="1" id="KW-0472">Membrane</keyword>
<proteinExistence type="predicted"/>
<reference evidence="2 3" key="1">
    <citation type="submission" date="2019-02" db="EMBL/GenBank/DDBJ databases">
        <title>Deep-cultivation of Planctomycetes and their phenomic and genomic characterization uncovers novel biology.</title>
        <authorList>
            <person name="Wiegand S."/>
            <person name="Jogler M."/>
            <person name="Boedeker C."/>
            <person name="Pinto D."/>
            <person name="Vollmers J."/>
            <person name="Rivas-Marin E."/>
            <person name="Kohn T."/>
            <person name="Peeters S.H."/>
            <person name="Heuer A."/>
            <person name="Rast P."/>
            <person name="Oberbeckmann S."/>
            <person name="Bunk B."/>
            <person name="Jeske O."/>
            <person name="Meyerdierks A."/>
            <person name="Storesund J.E."/>
            <person name="Kallscheuer N."/>
            <person name="Luecker S."/>
            <person name="Lage O.M."/>
            <person name="Pohl T."/>
            <person name="Merkel B.J."/>
            <person name="Hornburger P."/>
            <person name="Mueller R.-W."/>
            <person name="Bruemmer F."/>
            <person name="Labrenz M."/>
            <person name="Spormann A.M."/>
            <person name="Op den Camp H."/>
            <person name="Overmann J."/>
            <person name="Amann R."/>
            <person name="Jetten M.S.M."/>
            <person name="Mascher T."/>
            <person name="Medema M.H."/>
            <person name="Devos D.P."/>
            <person name="Kaster A.-K."/>
            <person name="Ovreas L."/>
            <person name="Rohde M."/>
            <person name="Galperin M.Y."/>
            <person name="Jogler C."/>
        </authorList>
    </citation>
    <scope>NUCLEOTIDE SEQUENCE [LARGE SCALE GENOMIC DNA]</scope>
    <source>
        <strain evidence="2 3">Pla110</strain>
    </source>
</reference>
<feature type="transmembrane region" description="Helical" evidence="1">
    <location>
        <begin position="375"/>
        <end position="394"/>
    </location>
</feature>
<feature type="transmembrane region" description="Helical" evidence="1">
    <location>
        <begin position="433"/>
        <end position="451"/>
    </location>
</feature>
<feature type="transmembrane region" description="Helical" evidence="1">
    <location>
        <begin position="29"/>
        <end position="48"/>
    </location>
</feature>
<sequence length="573" mass="64903">MSLVTDQELIQLAADRPEPVLTILKQAEAFKPLLFVLALIPGLLVIQYDELTRYDSLFILQSLEHWEAPSSVAFSLPHWMTGFTLHLTELPISWRSLLPTYFFGVMLVLVVFMLTQTMLNSRCGLIASLLLLMHPQYLEQLTHQVTPMCALALIITSLWGYQRHLLQKTIFSPYLLVGAVAGGLNMFIAPAFTYFLVAWMVADTMLIAALRSVVPQPKGSRNPKEIGMWHSLRFRLISLGGFAAIITASGLFLFSVRWGSPDDFALLMPKLSPVSWEEQRLVTDFLESTSFLLGFLLIGLIVCLKAFLQFGRLAINQRFWVIGFLLSGLVWVASNQTQSDHYPDLVAGWNLLFTITLLVLVAVSLDKILERQVSIIDVMIAFGLALLMAIWYTLRVLESVSVWVQVGVTLFILIALWKIWLRTSGHEFRARKMLRLGVFLLLIMCLGNSVLSRENHKFFAENVAEFEHGIDEVVGKADRFFVISEQDLQPTVRAVLKMQWMNRPLEHYRNWNEAVNKLKEANQSDPPSVLVVNTESLLAPDLGSSLPGWTLQSLGNEYYLQHYILSCYVANHD</sequence>
<keyword evidence="1" id="KW-0812">Transmembrane</keyword>
<dbReference type="EMBL" id="CP036281">
    <property type="protein sequence ID" value="QDU79440.1"/>
    <property type="molecule type" value="Genomic_DNA"/>
</dbReference>
<evidence type="ECO:0000256" key="1">
    <source>
        <dbReference type="SAM" id="Phobius"/>
    </source>
</evidence>
<feature type="transmembrane region" description="Helical" evidence="1">
    <location>
        <begin position="346"/>
        <end position="363"/>
    </location>
</feature>
<organism evidence="2 3">
    <name type="scientific">Polystyrenella longa</name>
    <dbReference type="NCBI Taxonomy" id="2528007"/>
    <lineage>
        <taxon>Bacteria</taxon>
        <taxon>Pseudomonadati</taxon>
        <taxon>Planctomycetota</taxon>
        <taxon>Planctomycetia</taxon>
        <taxon>Planctomycetales</taxon>
        <taxon>Planctomycetaceae</taxon>
        <taxon>Polystyrenella</taxon>
    </lineage>
</organism>
<dbReference type="KEGG" id="plon:Pla110_11500"/>
<keyword evidence="1" id="KW-1133">Transmembrane helix</keyword>
<feature type="transmembrane region" description="Helical" evidence="1">
    <location>
        <begin position="171"/>
        <end position="188"/>
    </location>
</feature>
<evidence type="ECO:0000313" key="2">
    <source>
        <dbReference type="EMBL" id="QDU79440.1"/>
    </source>
</evidence>
<feature type="transmembrane region" description="Helical" evidence="1">
    <location>
        <begin position="400"/>
        <end position="421"/>
    </location>
</feature>
<name>A0A518CJP4_9PLAN</name>
<gene>
    <name evidence="2" type="ORF">Pla110_11500</name>
</gene>
<evidence type="ECO:0008006" key="4">
    <source>
        <dbReference type="Google" id="ProtNLM"/>
    </source>
</evidence>
<feature type="transmembrane region" description="Helical" evidence="1">
    <location>
        <begin position="234"/>
        <end position="258"/>
    </location>
</feature>
<dbReference type="Proteomes" id="UP000317178">
    <property type="component" value="Chromosome"/>
</dbReference>
<keyword evidence="3" id="KW-1185">Reference proteome</keyword>
<feature type="transmembrane region" description="Helical" evidence="1">
    <location>
        <begin position="315"/>
        <end position="334"/>
    </location>
</feature>
<evidence type="ECO:0000313" key="3">
    <source>
        <dbReference type="Proteomes" id="UP000317178"/>
    </source>
</evidence>
<feature type="transmembrane region" description="Helical" evidence="1">
    <location>
        <begin position="100"/>
        <end position="121"/>
    </location>
</feature>